<evidence type="ECO:0000313" key="3">
    <source>
        <dbReference type="EMBL" id="SOC43334.1"/>
    </source>
</evidence>
<reference evidence="4" key="1">
    <citation type="submission" date="2017-08" db="EMBL/GenBank/DDBJ databases">
        <authorList>
            <person name="Varghese N."/>
            <person name="Submissions S."/>
        </authorList>
    </citation>
    <scope>NUCLEOTIDE SEQUENCE [LARGE SCALE GENOMIC DNA]</scope>
    <source>
        <strain evidence="4">JC23</strain>
    </source>
</reference>
<feature type="active site" description="Proton donor" evidence="2">
    <location>
        <position position="45"/>
    </location>
</feature>
<dbReference type="InterPro" id="IPR004175">
    <property type="entry name" value="RNA_CPDase"/>
</dbReference>
<evidence type="ECO:0000256" key="2">
    <source>
        <dbReference type="HAMAP-Rule" id="MF_01940"/>
    </source>
</evidence>
<keyword evidence="4" id="KW-1185">Reference proteome</keyword>
<dbReference type="Gene3D" id="3.90.1140.10">
    <property type="entry name" value="Cyclic phosphodiesterase"/>
    <property type="match status" value="1"/>
</dbReference>
<feature type="short sequence motif" description="HXTX 1" evidence="2">
    <location>
        <begin position="45"/>
        <end position="48"/>
    </location>
</feature>
<dbReference type="GO" id="GO:0008664">
    <property type="term" value="F:RNA 2',3'-cyclic 3'-phosphodiesterase activity"/>
    <property type="evidence" value="ECO:0007669"/>
    <property type="project" value="UniProtKB-EC"/>
</dbReference>
<dbReference type="HAMAP" id="MF_01940">
    <property type="entry name" value="RNA_CPDase"/>
    <property type="match status" value="1"/>
</dbReference>
<feature type="active site" description="Proton acceptor" evidence="2">
    <location>
        <position position="131"/>
    </location>
</feature>
<comment type="similarity">
    <text evidence="2">Belongs to the 2H phosphoesterase superfamily. ThpR family.</text>
</comment>
<name>A0A285UN59_9BACL</name>
<dbReference type="NCBIfam" id="TIGR02258">
    <property type="entry name" value="2_5_ligase"/>
    <property type="match status" value="1"/>
</dbReference>
<dbReference type="PANTHER" id="PTHR35561:SF1">
    <property type="entry name" value="RNA 2',3'-CYCLIC PHOSPHODIESTERASE"/>
    <property type="match status" value="1"/>
</dbReference>
<comment type="function">
    <text evidence="2">Hydrolyzes RNA 2',3'-cyclic phosphodiester to an RNA 2'-phosphomonoester.</text>
</comment>
<dbReference type="PANTHER" id="PTHR35561">
    <property type="entry name" value="RNA 2',3'-CYCLIC PHOSPHODIESTERASE"/>
    <property type="match status" value="1"/>
</dbReference>
<dbReference type="AlphaFoldDB" id="A0A285UN59"/>
<dbReference type="InterPro" id="IPR009097">
    <property type="entry name" value="Cyclic_Pdiesterase"/>
</dbReference>
<dbReference type="GO" id="GO:0004113">
    <property type="term" value="F:2',3'-cyclic-nucleotide 3'-phosphodiesterase activity"/>
    <property type="evidence" value="ECO:0007669"/>
    <property type="project" value="InterPro"/>
</dbReference>
<feature type="short sequence motif" description="HXTX 2" evidence="2">
    <location>
        <begin position="131"/>
        <end position="134"/>
    </location>
</feature>
<dbReference type="SUPFAM" id="SSF55144">
    <property type="entry name" value="LigT-like"/>
    <property type="match status" value="1"/>
</dbReference>
<sequence>MTDNKHHYFFAIKLPNEVKTFLNRWVQMHNTQYPFKRWVHPEDYHITLAFLGFVEKNLLEKVQNQVGDMLKHEDSFDLTLDEIGTFGSKKSPRIFWAGVKESEELNLLQKKIFKICLESNLNLDKKPFNPHITLARKWESNQVFPSEKMPLLKNSEDGDFSFTVSEIALYETHLNRTPKYKEYALYTF</sequence>
<accession>A0A285UN59</accession>
<protein>
    <recommendedName>
        <fullName evidence="2">RNA 2',3'-cyclic phosphodiesterase</fullName>
        <shortName evidence="2">RNA 2',3'-CPDase</shortName>
        <ecNumber evidence="2">3.1.4.58</ecNumber>
    </recommendedName>
</protein>
<dbReference type="EMBL" id="OBQC01000015">
    <property type="protein sequence ID" value="SOC43334.1"/>
    <property type="molecule type" value="Genomic_DNA"/>
</dbReference>
<dbReference type="EC" id="3.1.4.58" evidence="2"/>
<dbReference type="Proteomes" id="UP000219252">
    <property type="component" value="Unassembled WGS sequence"/>
</dbReference>
<dbReference type="OrthoDB" id="9789350at2"/>
<dbReference type="Pfam" id="PF13563">
    <property type="entry name" value="2_5_RNA_ligase2"/>
    <property type="match status" value="1"/>
</dbReference>
<evidence type="ECO:0000256" key="1">
    <source>
        <dbReference type="ARBA" id="ARBA00022801"/>
    </source>
</evidence>
<dbReference type="RefSeq" id="WP_097150759.1">
    <property type="nucleotide sequence ID" value="NZ_OBQC01000015.1"/>
</dbReference>
<keyword evidence="3" id="KW-0436">Ligase</keyword>
<gene>
    <name evidence="3" type="ORF">SAMN05877842_11588</name>
</gene>
<organism evidence="3 4">
    <name type="scientific">Ureibacillus acetophenoni</name>
    <dbReference type="NCBI Taxonomy" id="614649"/>
    <lineage>
        <taxon>Bacteria</taxon>
        <taxon>Bacillati</taxon>
        <taxon>Bacillota</taxon>
        <taxon>Bacilli</taxon>
        <taxon>Bacillales</taxon>
        <taxon>Caryophanaceae</taxon>
        <taxon>Ureibacillus</taxon>
    </lineage>
</organism>
<comment type="catalytic activity">
    <reaction evidence="2">
        <text>a 3'-end 2',3'-cyclophospho-ribonucleotide-RNA + H2O = a 3'-end 2'-phospho-ribonucleotide-RNA + H(+)</text>
        <dbReference type="Rhea" id="RHEA:11828"/>
        <dbReference type="Rhea" id="RHEA-COMP:10464"/>
        <dbReference type="Rhea" id="RHEA-COMP:17353"/>
        <dbReference type="ChEBI" id="CHEBI:15377"/>
        <dbReference type="ChEBI" id="CHEBI:15378"/>
        <dbReference type="ChEBI" id="CHEBI:83064"/>
        <dbReference type="ChEBI" id="CHEBI:173113"/>
        <dbReference type="EC" id="3.1.4.58"/>
    </reaction>
</comment>
<evidence type="ECO:0000313" key="4">
    <source>
        <dbReference type="Proteomes" id="UP000219252"/>
    </source>
</evidence>
<proteinExistence type="inferred from homology"/>
<keyword evidence="1 2" id="KW-0378">Hydrolase</keyword>
<dbReference type="GO" id="GO:0016874">
    <property type="term" value="F:ligase activity"/>
    <property type="evidence" value="ECO:0007669"/>
    <property type="project" value="UniProtKB-KW"/>
</dbReference>